<feature type="domain" description="Haem-binding uptake Tiki superfamily ChaN" evidence="1">
    <location>
        <begin position="62"/>
        <end position="272"/>
    </location>
</feature>
<dbReference type="Proteomes" id="UP000651156">
    <property type="component" value="Unassembled WGS sequence"/>
</dbReference>
<keyword evidence="3" id="KW-1185">Reference proteome</keyword>
<keyword evidence="2" id="KW-0449">Lipoprotein</keyword>
<dbReference type="CDD" id="cd14727">
    <property type="entry name" value="ChanN-like"/>
    <property type="match status" value="1"/>
</dbReference>
<dbReference type="InterPro" id="IPR007314">
    <property type="entry name" value="Cofac_haem-bd_dom"/>
</dbReference>
<protein>
    <submittedName>
        <fullName evidence="2">ChaN family lipoprotein</fullName>
    </submittedName>
</protein>
<reference evidence="2 3" key="1">
    <citation type="submission" date="2020-10" db="EMBL/GenBank/DDBJ databases">
        <authorList>
            <person name="Castelo-Branco R."/>
            <person name="Eusebio N."/>
            <person name="Adriana R."/>
            <person name="Vieira A."/>
            <person name="Brugerolle De Fraissinette N."/>
            <person name="Rezende De Castro R."/>
            <person name="Schneider M.P."/>
            <person name="Vasconcelos V."/>
            <person name="Leao P.N."/>
        </authorList>
    </citation>
    <scope>NUCLEOTIDE SEQUENCE [LARGE SCALE GENOMIC DNA]</scope>
    <source>
        <strain evidence="2 3">LEGE 06123</strain>
    </source>
</reference>
<dbReference type="EMBL" id="JADEWN010000013">
    <property type="protein sequence ID" value="MBE9190200.1"/>
    <property type="molecule type" value="Genomic_DNA"/>
</dbReference>
<comment type="caution">
    <text evidence="2">The sequence shown here is derived from an EMBL/GenBank/DDBJ whole genome shotgun (WGS) entry which is preliminary data.</text>
</comment>
<evidence type="ECO:0000259" key="1">
    <source>
        <dbReference type="Pfam" id="PF04187"/>
    </source>
</evidence>
<dbReference type="InterPro" id="IPR016773">
    <property type="entry name" value="Fe3_uptake_reg_CjrA_prd"/>
</dbReference>
<gene>
    <name evidence="2" type="ORF">IQ230_07460</name>
</gene>
<accession>A0ABR9UPI6</accession>
<organism evidence="2 3">
    <name type="scientific">Gloeocapsopsis crepidinum LEGE 06123</name>
    <dbReference type="NCBI Taxonomy" id="588587"/>
    <lineage>
        <taxon>Bacteria</taxon>
        <taxon>Bacillati</taxon>
        <taxon>Cyanobacteriota</taxon>
        <taxon>Cyanophyceae</taxon>
        <taxon>Oscillatoriophycideae</taxon>
        <taxon>Chroococcales</taxon>
        <taxon>Chroococcaceae</taxon>
        <taxon>Gloeocapsopsis</taxon>
    </lineage>
</organism>
<dbReference type="PIRSF" id="PIRSF020419">
    <property type="entry name" value="Fe_uptake_reg_CjrA_prd"/>
    <property type="match status" value="1"/>
</dbReference>
<dbReference type="Pfam" id="PF04187">
    <property type="entry name" value="Cofac_haem_bdg"/>
    <property type="match status" value="1"/>
</dbReference>
<sequence length="315" mass="36178">MKRFIKERLLRILVLSLGFVWLYSIPTYAASTFSLAETSSLTLTRKNLASSPQILSNLSDLLPHLEKANVVYLGETHDNPQHHQMQLDIIQSLHKRQPKIAIALEMFQRPYQQFLDQYIVGKITEQELLEKTEYNQRWGFPWEHYAPILRYAQANKLPVLALNAPSEITRQVAREGLASLTRQQRQFIPPATEIRTDNVEYRQLIFGAFEQHQQAGHGSNSDLENFFLAQVLWDETMAEKIAQFHQANPSYQVIVLAGQGHIIYGYGIPSRVVRRLPKNIIQSSVLLSPPEEKVNTNRPIANFIIDCPKLQQITP</sequence>
<dbReference type="SUPFAM" id="SSF159501">
    <property type="entry name" value="EreA/ChaN-like"/>
    <property type="match status" value="1"/>
</dbReference>
<name>A0ABR9UPI6_9CHRO</name>
<proteinExistence type="predicted"/>
<dbReference type="RefSeq" id="WP_193931394.1">
    <property type="nucleotide sequence ID" value="NZ_CAWPMZ010000028.1"/>
</dbReference>
<evidence type="ECO:0000313" key="3">
    <source>
        <dbReference type="Proteomes" id="UP000651156"/>
    </source>
</evidence>
<evidence type="ECO:0000313" key="2">
    <source>
        <dbReference type="EMBL" id="MBE9190200.1"/>
    </source>
</evidence>
<dbReference type="Gene3D" id="3.40.50.11550">
    <property type="match status" value="1"/>
</dbReference>